<dbReference type="InterPro" id="IPR053139">
    <property type="entry name" value="Surface_bspA-like"/>
</dbReference>
<dbReference type="InterPro" id="IPR026906">
    <property type="entry name" value="LRR_5"/>
</dbReference>
<keyword evidence="2" id="KW-1185">Reference proteome</keyword>
<dbReference type="VEuPathDB" id="TrichDB:TVAG_338500"/>
<dbReference type="SUPFAM" id="SSF52058">
    <property type="entry name" value="L domain-like"/>
    <property type="match status" value="1"/>
</dbReference>
<dbReference type="STRING" id="5722.A2FPA3"/>
<organism evidence="1 2">
    <name type="scientific">Trichomonas vaginalis (strain ATCC PRA-98 / G3)</name>
    <dbReference type="NCBI Taxonomy" id="412133"/>
    <lineage>
        <taxon>Eukaryota</taxon>
        <taxon>Metamonada</taxon>
        <taxon>Parabasalia</taxon>
        <taxon>Trichomonadida</taxon>
        <taxon>Trichomonadidae</taxon>
        <taxon>Trichomonas</taxon>
    </lineage>
</organism>
<dbReference type="Gene3D" id="3.80.10.10">
    <property type="entry name" value="Ribonuclease Inhibitor"/>
    <property type="match status" value="3"/>
</dbReference>
<protein>
    <submittedName>
        <fullName evidence="1">Surface antigen BspA-like</fullName>
    </submittedName>
</protein>
<dbReference type="PANTHER" id="PTHR45661">
    <property type="entry name" value="SURFACE ANTIGEN"/>
    <property type="match status" value="1"/>
</dbReference>
<dbReference type="SMR" id="A2FPA3"/>
<dbReference type="PANTHER" id="PTHR45661:SF3">
    <property type="entry name" value="IG-LIKE DOMAIN-CONTAINING PROTEIN"/>
    <property type="match status" value="1"/>
</dbReference>
<dbReference type="VEuPathDB" id="TrichDB:TVAGG3_0798870"/>
<sequence>MTRVTTIYIPSKVNSIAYAFSEGTILQTISVSPQNQNFRVENSILIQIDQNSAHSYPHKIGGSLIIPDNIVSVAPAAFSNCEITSVKLPSTITSIGEYSFIINPLTEIEIPDSVTYIGRNAFTACRSLKIVKLSNKIKTLPESCFEECGLTSITIPDSVKVINDKCFVKCPNLVEVVLPDNLTQLNGKVFDATTNIRFSNNSKFYITSDYVIMDKENTTVVQYIGSNSDTNINIHFNASEIKKSAFSDKTLLRSITFPVESKLKTINDYAFSNCYNLEFIGLPSNIVSIGSNSFSNCYKLQTISLNFCNRIGTSSFINCIKLGEIIFEESSITNIPDSCFYNCTSITTLKLPINLETIGDKSFMLCTSLTSVTFHVNVSSFGDSCFRQCNIKQVHMGICKTFQTLSDNCFRDNSLLETIEYPRDLHTLGAFSLSNTSITSFDIPPSLETISSDTFTNCFSLKSINIPSDSRLSLISVGSFRNCINIENIVCESDSYRVVTGALFNSEMTSLILFPPASKVKFFSLPGSTKTIGEGAFMSCVNLLIVMIPSGSVSTILQSAFEGCSNLKMINIPSSVIEVGDDAFKSCDHLSCECEIENRSKIFLNQLINHCKLPKRCIYDCESLYSCRIEFSIHTNLLIHPFIVMLL</sequence>
<proteinExistence type="predicted"/>
<evidence type="ECO:0000313" key="1">
    <source>
        <dbReference type="EMBL" id="EAX93251.1"/>
    </source>
</evidence>
<dbReference type="AlphaFoldDB" id="A2FPA3"/>
<reference evidence="1" key="2">
    <citation type="journal article" date="2007" name="Science">
        <title>Draft genome sequence of the sexually transmitted pathogen Trichomonas vaginalis.</title>
        <authorList>
            <person name="Carlton J.M."/>
            <person name="Hirt R.P."/>
            <person name="Silva J.C."/>
            <person name="Delcher A.L."/>
            <person name="Schatz M."/>
            <person name="Zhao Q."/>
            <person name="Wortman J.R."/>
            <person name="Bidwell S.L."/>
            <person name="Alsmark U.C.M."/>
            <person name="Besteiro S."/>
            <person name="Sicheritz-Ponten T."/>
            <person name="Noel C.J."/>
            <person name="Dacks J.B."/>
            <person name="Foster P.G."/>
            <person name="Simillion C."/>
            <person name="Van de Peer Y."/>
            <person name="Miranda-Saavedra D."/>
            <person name="Barton G.J."/>
            <person name="Westrop G.D."/>
            <person name="Mueller S."/>
            <person name="Dessi D."/>
            <person name="Fiori P.L."/>
            <person name="Ren Q."/>
            <person name="Paulsen I."/>
            <person name="Zhang H."/>
            <person name="Bastida-Corcuera F.D."/>
            <person name="Simoes-Barbosa A."/>
            <person name="Brown M.T."/>
            <person name="Hayes R.D."/>
            <person name="Mukherjee M."/>
            <person name="Okumura C.Y."/>
            <person name="Schneider R."/>
            <person name="Smith A.J."/>
            <person name="Vanacova S."/>
            <person name="Villalvazo M."/>
            <person name="Haas B.J."/>
            <person name="Pertea M."/>
            <person name="Feldblyum T.V."/>
            <person name="Utterback T.R."/>
            <person name="Shu C.L."/>
            <person name="Osoegawa K."/>
            <person name="de Jong P.J."/>
            <person name="Hrdy I."/>
            <person name="Horvathova L."/>
            <person name="Zubacova Z."/>
            <person name="Dolezal P."/>
            <person name="Malik S.B."/>
            <person name="Logsdon J.M. Jr."/>
            <person name="Henze K."/>
            <person name="Gupta A."/>
            <person name="Wang C.C."/>
            <person name="Dunne R.L."/>
            <person name="Upcroft J.A."/>
            <person name="Upcroft P."/>
            <person name="White O."/>
            <person name="Salzberg S.L."/>
            <person name="Tang P."/>
            <person name="Chiu C.-H."/>
            <person name="Lee Y.-S."/>
            <person name="Embley T.M."/>
            <person name="Coombs G.H."/>
            <person name="Mottram J.C."/>
            <person name="Tachezy J."/>
            <person name="Fraser-Liggett C.M."/>
            <person name="Johnson P.J."/>
        </authorList>
    </citation>
    <scope>NUCLEOTIDE SEQUENCE [LARGE SCALE GENOMIC DNA]</scope>
    <source>
        <strain evidence="1">G3</strain>
    </source>
</reference>
<name>A2FPA3_TRIV3</name>
<evidence type="ECO:0000313" key="2">
    <source>
        <dbReference type="Proteomes" id="UP000001542"/>
    </source>
</evidence>
<dbReference type="KEGG" id="tva:4750969"/>
<reference evidence="1" key="1">
    <citation type="submission" date="2006-10" db="EMBL/GenBank/DDBJ databases">
        <authorList>
            <person name="Amadeo P."/>
            <person name="Zhao Q."/>
            <person name="Wortman J."/>
            <person name="Fraser-Liggett C."/>
            <person name="Carlton J."/>
        </authorList>
    </citation>
    <scope>NUCLEOTIDE SEQUENCE</scope>
    <source>
        <strain evidence="1">G3</strain>
    </source>
</reference>
<accession>A2FPA3</accession>
<dbReference type="Pfam" id="PF13306">
    <property type="entry name" value="LRR_5"/>
    <property type="match status" value="4"/>
</dbReference>
<dbReference type="OrthoDB" id="25907at2759"/>
<dbReference type="InParanoid" id="A2FPA3"/>
<dbReference type="Proteomes" id="UP000001542">
    <property type="component" value="Unassembled WGS sequence"/>
</dbReference>
<dbReference type="EMBL" id="DS113922">
    <property type="protein sequence ID" value="EAX93251.1"/>
    <property type="molecule type" value="Genomic_DNA"/>
</dbReference>
<gene>
    <name evidence="1" type="ORF">TVAG_338500</name>
</gene>
<dbReference type="InterPro" id="IPR032675">
    <property type="entry name" value="LRR_dom_sf"/>
</dbReference>
<dbReference type="RefSeq" id="XP_001306181.1">
    <property type="nucleotide sequence ID" value="XM_001306180.1"/>
</dbReference>